<dbReference type="InterPro" id="IPR051677">
    <property type="entry name" value="AfsR-DnrI-RedD_regulator"/>
</dbReference>
<dbReference type="EMBL" id="BONX01000049">
    <property type="protein sequence ID" value="GIG99991.1"/>
    <property type="molecule type" value="Genomic_DNA"/>
</dbReference>
<comment type="caution">
    <text evidence="5">The sequence shown here is derived from an EMBL/GenBank/DDBJ whole genome shotgun (WGS) entry which is preliminary data.</text>
</comment>
<evidence type="ECO:0000259" key="4">
    <source>
        <dbReference type="PROSITE" id="PS50943"/>
    </source>
</evidence>
<dbReference type="InterPro" id="IPR027417">
    <property type="entry name" value="P-loop_NTPase"/>
</dbReference>
<dbReference type="CDD" id="cd00093">
    <property type="entry name" value="HTH_XRE"/>
    <property type="match status" value="1"/>
</dbReference>
<evidence type="ECO:0000313" key="5">
    <source>
        <dbReference type="EMBL" id="GIG99991.1"/>
    </source>
</evidence>
<dbReference type="InterPro" id="IPR005158">
    <property type="entry name" value="BTAD"/>
</dbReference>
<proteinExistence type="predicted"/>
<evidence type="ECO:0000256" key="2">
    <source>
        <dbReference type="ARBA" id="ARBA00023163"/>
    </source>
</evidence>
<keyword evidence="2" id="KW-0804">Transcription</keyword>
<dbReference type="SUPFAM" id="SSF52540">
    <property type="entry name" value="P-loop containing nucleoside triphosphate hydrolases"/>
    <property type="match status" value="1"/>
</dbReference>
<dbReference type="InterPro" id="IPR010982">
    <property type="entry name" value="Lambda_DNA-bd_dom_sf"/>
</dbReference>
<dbReference type="InterPro" id="IPR036388">
    <property type="entry name" value="WH-like_DNA-bd_sf"/>
</dbReference>
<dbReference type="PANTHER" id="PTHR35807:SF1">
    <property type="entry name" value="TRANSCRIPTIONAL REGULATOR REDD"/>
    <property type="match status" value="1"/>
</dbReference>
<dbReference type="PRINTS" id="PR00364">
    <property type="entry name" value="DISEASERSIST"/>
</dbReference>
<dbReference type="InterPro" id="IPR001387">
    <property type="entry name" value="Cro/C1-type_HTH"/>
</dbReference>
<dbReference type="SUPFAM" id="SSF46894">
    <property type="entry name" value="C-terminal effector domain of the bipartite response regulators"/>
    <property type="match status" value="1"/>
</dbReference>
<feature type="domain" description="HTH cro/C1-type" evidence="4">
    <location>
        <begin position="24"/>
        <end position="79"/>
    </location>
</feature>
<evidence type="ECO:0000256" key="3">
    <source>
        <dbReference type="SAM" id="MobiDB-lite"/>
    </source>
</evidence>
<dbReference type="PROSITE" id="PS50943">
    <property type="entry name" value="HTH_CROC1"/>
    <property type="match status" value="1"/>
</dbReference>
<evidence type="ECO:0000256" key="1">
    <source>
        <dbReference type="ARBA" id="ARBA00023015"/>
    </source>
</evidence>
<name>A0ABQ4EZA7_9ACTN</name>
<dbReference type="Gene3D" id="1.10.10.10">
    <property type="entry name" value="Winged helix-like DNA-binding domain superfamily/Winged helix DNA-binding domain"/>
    <property type="match status" value="1"/>
</dbReference>
<dbReference type="InterPro" id="IPR016032">
    <property type="entry name" value="Sig_transdc_resp-reg_C-effctor"/>
</dbReference>
<dbReference type="RefSeq" id="WP_203861325.1">
    <property type="nucleotide sequence ID" value="NZ_BAAAZQ010000021.1"/>
</dbReference>
<dbReference type="Proteomes" id="UP000621500">
    <property type="component" value="Unassembled WGS sequence"/>
</dbReference>
<reference evidence="5 6" key="1">
    <citation type="submission" date="2021-01" db="EMBL/GenBank/DDBJ databases">
        <title>Whole genome shotgun sequence of Plantactinospora mayteni NBRC 109088.</title>
        <authorList>
            <person name="Komaki H."/>
            <person name="Tamura T."/>
        </authorList>
    </citation>
    <scope>NUCLEOTIDE SEQUENCE [LARGE SCALE GENOMIC DNA]</scope>
    <source>
        <strain evidence="5 6">NBRC 109088</strain>
    </source>
</reference>
<sequence>MGDGAASMDSLNTPSSGPTVGRLLRTHRLHSGMTQRELAGRAGLSIAALRDLEQGRSARPRHASVASIAAALGLDDRAREALHTAAAAAMRTYEAGRVSDPGAPVRIRVLGPLELRRGDDLVTIGSATQRVLLAKLALGAPEPVTRDSLRGLLQGQYSSGDPTRLLRTHLTRLRRLIEPSGERLILPTPSGYRLVATAEQLDLARLRHLREEARDTSTESALELLAQAAELWRGGCDLDELSEDPLLASVTEEYVTLLRRFAEIARDIGEPERPLPRLRELAGRLEFHEPLHTELIVTLAASGRQAEALAAYQRIRANLREQLGLDPGELLRDAQVGVLQQRWRVPETVARRVNLFPPEPPGGYASTSTFDHDGPHGEVGKGSVVQQTPAAPAGFVGREAELARVIAAFDRADHELRHASSRVVLVHGAAGSGKTALAHTAGHRLRPQYPGGQLYADLGGASREPVSPAAILSRFLRALGVPADRIGGDIIEDSSLLRTELAGRRMLVVLDNAGDAAQVRPLLPGAGRSDVLVTSRRLLRGLEVAASVPLGTLTATESLDMIAAAAGGDRVAADARSAQELASACGNLPLALRIAAARLASRPSWAISDLVQRLRDESGRLAQLDDGSTSVLASFQLSYDSLSEPARRAFRLCSLHPAQDFGVTAAGALLGMADASAERVLDELLDANMLLQYSAHRFRFHDLLRLYAGKLAEAESAQVRHDALDRLLTSYTERVTAAMDWVLPQMVRLAGHPRRESQFPDEDRAAAWLDVEATALVLLAEQAEQAAQDGRDGQAGRDGGLSGFAWRIADQMRGYFLVNRHVDGWNRIVEAGWWAAERSDDRRARAAMLMSRGQARSLVGRDIEGLDDALTALRMAEECGWDAAAAYLSHNVGWQYYEFGRLADAETWFGRTLDMTAHEPLGHIRAAALNGIGMIMLDRGRCEDAATSLTSALEINETTGRERFALVNRGNLASANRQRGALRDAAEQLDTVLRGYRRCGDLRGELSTLDELSRLEIDRRNLATGLSLARQAHDLAVKMYDRRAQAMTAGTLGEALRENGDLAHALDVLRDGVAMAKRHSYRYLETRARVGLARALALAGEVGSARIEADRAGRVADELGFGTLATEARAVAGTLYGDSGRGVDS</sequence>
<organism evidence="5 6">
    <name type="scientific">Plantactinospora mayteni</name>
    <dbReference type="NCBI Taxonomy" id="566021"/>
    <lineage>
        <taxon>Bacteria</taxon>
        <taxon>Bacillati</taxon>
        <taxon>Actinomycetota</taxon>
        <taxon>Actinomycetes</taxon>
        <taxon>Micromonosporales</taxon>
        <taxon>Micromonosporaceae</taxon>
        <taxon>Plantactinospora</taxon>
    </lineage>
</organism>
<dbReference type="SUPFAM" id="SSF48452">
    <property type="entry name" value="TPR-like"/>
    <property type="match status" value="3"/>
</dbReference>
<feature type="compositionally biased region" description="Polar residues" evidence="3">
    <location>
        <begin position="9"/>
        <end position="18"/>
    </location>
</feature>
<keyword evidence="1" id="KW-0805">Transcription regulation</keyword>
<evidence type="ECO:0000313" key="6">
    <source>
        <dbReference type="Proteomes" id="UP000621500"/>
    </source>
</evidence>
<dbReference type="SMART" id="SM00530">
    <property type="entry name" value="HTH_XRE"/>
    <property type="match status" value="1"/>
</dbReference>
<keyword evidence="6" id="KW-1185">Reference proteome</keyword>
<feature type="region of interest" description="Disordered" evidence="3">
    <location>
        <begin position="1"/>
        <end position="21"/>
    </location>
</feature>
<accession>A0ABQ4EZA7</accession>
<dbReference type="SMART" id="SM01043">
    <property type="entry name" value="BTAD"/>
    <property type="match status" value="1"/>
</dbReference>
<dbReference type="Gene3D" id="1.25.40.10">
    <property type="entry name" value="Tetratricopeptide repeat domain"/>
    <property type="match status" value="2"/>
</dbReference>
<dbReference type="PANTHER" id="PTHR35807">
    <property type="entry name" value="TRANSCRIPTIONAL REGULATOR REDD-RELATED"/>
    <property type="match status" value="1"/>
</dbReference>
<dbReference type="Pfam" id="PF03704">
    <property type="entry name" value="BTAD"/>
    <property type="match status" value="1"/>
</dbReference>
<dbReference type="Pfam" id="PF13560">
    <property type="entry name" value="HTH_31"/>
    <property type="match status" value="1"/>
</dbReference>
<dbReference type="SUPFAM" id="SSF47413">
    <property type="entry name" value="lambda repressor-like DNA-binding domains"/>
    <property type="match status" value="1"/>
</dbReference>
<gene>
    <name evidence="5" type="ORF">Pma05_65640</name>
</gene>
<dbReference type="Gene3D" id="1.10.260.40">
    <property type="entry name" value="lambda repressor-like DNA-binding domains"/>
    <property type="match status" value="1"/>
</dbReference>
<dbReference type="InterPro" id="IPR011990">
    <property type="entry name" value="TPR-like_helical_dom_sf"/>
</dbReference>
<dbReference type="Gene3D" id="3.40.50.300">
    <property type="entry name" value="P-loop containing nucleotide triphosphate hydrolases"/>
    <property type="match status" value="1"/>
</dbReference>
<protein>
    <submittedName>
        <fullName evidence="5">XRE family transcriptional regulator</fullName>
    </submittedName>
</protein>